<dbReference type="RefSeq" id="WP_167356233.1">
    <property type="nucleotide sequence ID" value="NZ_FNEG01000004.1"/>
</dbReference>
<keyword evidence="3" id="KW-1185">Reference proteome</keyword>
<accession>A0A2X2XQK7</accession>
<gene>
    <name evidence="2" type="ORF">NCTC13492_01692</name>
    <name evidence="1" type="ORF">SAMN05421542_2876</name>
</gene>
<organism evidence="2 4">
    <name type="scientific">Chryseobacterium jejuense</name>
    <dbReference type="NCBI Taxonomy" id="445960"/>
    <lineage>
        <taxon>Bacteria</taxon>
        <taxon>Pseudomonadati</taxon>
        <taxon>Bacteroidota</taxon>
        <taxon>Flavobacteriia</taxon>
        <taxon>Flavobacteriales</taxon>
        <taxon>Weeksellaceae</taxon>
        <taxon>Chryseobacterium group</taxon>
        <taxon>Chryseobacterium</taxon>
    </lineage>
</organism>
<evidence type="ECO:0000313" key="1">
    <source>
        <dbReference type="EMBL" id="SDJ16748.1"/>
    </source>
</evidence>
<dbReference type="AlphaFoldDB" id="A0A2X2XQK7"/>
<dbReference type="Proteomes" id="UP000199426">
    <property type="component" value="Unassembled WGS sequence"/>
</dbReference>
<name>A0A2X2XQK7_CHRJE</name>
<dbReference type="EMBL" id="FNEG01000004">
    <property type="protein sequence ID" value="SDJ16748.1"/>
    <property type="molecule type" value="Genomic_DNA"/>
</dbReference>
<evidence type="ECO:0000313" key="3">
    <source>
        <dbReference type="Proteomes" id="UP000199426"/>
    </source>
</evidence>
<dbReference type="EMBL" id="UAWB01000002">
    <property type="protein sequence ID" value="SQB28109.1"/>
    <property type="molecule type" value="Genomic_DNA"/>
</dbReference>
<protein>
    <submittedName>
        <fullName evidence="1">DNA topoisomerase-1</fullName>
    </submittedName>
</protein>
<evidence type="ECO:0000313" key="2">
    <source>
        <dbReference type="EMBL" id="SQB28109.1"/>
    </source>
</evidence>
<proteinExistence type="predicted"/>
<sequence length="50" mass="5598">MKDPEASAKAVHLIDTTDAETAGITRKKSKKYCYIRREAGGWKDDQTILS</sequence>
<dbReference type="Proteomes" id="UP000251670">
    <property type="component" value="Unassembled WGS sequence"/>
</dbReference>
<evidence type="ECO:0000313" key="4">
    <source>
        <dbReference type="Proteomes" id="UP000251670"/>
    </source>
</evidence>
<reference evidence="1 3" key="1">
    <citation type="submission" date="2016-10" db="EMBL/GenBank/DDBJ databases">
        <authorList>
            <person name="Varghese N."/>
            <person name="Submissions S."/>
        </authorList>
    </citation>
    <scope>NUCLEOTIDE SEQUENCE [LARGE SCALE GENOMIC DNA]</scope>
    <source>
        <strain evidence="1 3">DSM 19299</strain>
    </source>
</reference>
<reference evidence="2 4" key="2">
    <citation type="submission" date="2018-06" db="EMBL/GenBank/DDBJ databases">
        <authorList>
            <consortium name="Pathogen Informatics"/>
            <person name="Doyle S."/>
        </authorList>
    </citation>
    <scope>NUCLEOTIDE SEQUENCE [LARGE SCALE GENOMIC DNA]</scope>
    <source>
        <strain evidence="2 4">NCTC13492</strain>
    </source>
</reference>